<dbReference type="EMBL" id="VSWD01000012">
    <property type="protein sequence ID" value="KAK3086653.1"/>
    <property type="molecule type" value="Genomic_DNA"/>
</dbReference>
<dbReference type="Proteomes" id="UP001186944">
    <property type="component" value="Unassembled WGS sequence"/>
</dbReference>
<dbReference type="AlphaFoldDB" id="A0AA89BL71"/>
<reference evidence="2" key="1">
    <citation type="submission" date="2019-08" db="EMBL/GenBank/DDBJ databases">
        <title>The improved chromosome-level genome for the pearl oyster Pinctada fucata martensii using PacBio sequencing and Hi-C.</title>
        <authorList>
            <person name="Zheng Z."/>
        </authorList>
    </citation>
    <scope>NUCLEOTIDE SEQUENCE</scope>
    <source>
        <strain evidence="2">ZZ-2019</strain>
        <tissue evidence="2">Adductor muscle</tissue>
    </source>
</reference>
<feature type="region of interest" description="Disordered" evidence="1">
    <location>
        <begin position="50"/>
        <end position="227"/>
    </location>
</feature>
<evidence type="ECO:0000256" key="1">
    <source>
        <dbReference type="SAM" id="MobiDB-lite"/>
    </source>
</evidence>
<feature type="compositionally biased region" description="Basic and acidic residues" evidence="1">
    <location>
        <begin position="101"/>
        <end position="129"/>
    </location>
</feature>
<accession>A0AA89BL71</accession>
<name>A0AA89BL71_PINIB</name>
<feature type="compositionally biased region" description="Polar residues" evidence="1">
    <location>
        <begin position="71"/>
        <end position="85"/>
    </location>
</feature>
<gene>
    <name evidence="2" type="ORF">FSP39_021417</name>
</gene>
<organism evidence="2 3">
    <name type="scientific">Pinctada imbricata</name>
    <name type="common">Atlantic pearl-oyster</name>
    <name type="synonym">Pinctada martensii</name>
    <dbReference type="NCBI Taxonomy" id="66713"/>
    <lineage>
        <taxon>Eukaryota</taxon>
        <taxon>Metazoa</taxon>
        <taxon>Spiralia</taxon>
        <taxon>Lophotrochozoa</taxon>
        <taxon>Mollusca</taxon>
        <taxon>Bivalvia</taxon>
        <taxon>Autobranchia</taxon>
        <taxon>Pteriomorphia</taxon>
        <taxon>Pterioida</taxon>
        <taxon>Pterioidea</taxon>
        <taxon>Pteriidae</taxon>
        <taxon>Pinctada</taxon>
    </lineage>
</organism>
<feature type="compositionally biased region" description="Basic and acidic residues" evidence="1">
    <location>
        <begin position="160"/>
        <end position="171"/>
    </location>
</feature>
<comment type="caution">
    <text evidence="2">The sequence shown here is derived from an EMBL/GenBank/DDBJ whole genome shotgun (WGS) entry which is preliminary data.</text>
</comment>
<sequence>MTLKYVYNYVAKALLLRTVEVQIKPTYYDVIVQITPLRLYSYNHIREDNETVPSEPSFNGHLGETTDKNDTQATRPSKSQPSQDIRGTGRESPLEGWESPVKGEEPTENTDLKSRMSLHESAVGEDKVQTDNSQTADLVKSAEIPDTDRTGNTENIENSISKEELDSKEETTEREDTEVKDDTEVKVENGTIKGRADGRKDQEVTELNQKDSEVTEQNGGDDVKEDV</sequence>
<proteinExistence type="predicted"/>
<evidence type="ECO:0000313" key="2">
    <source>
        <dbReference type="EMBL" id="KAK3086653.1"/>
    </source>
</evidence>
<evidence type="ECO:0000313" key="3">
    <source>
        <dbReference type="Proteomes" id="UP001186944"/>
    </source>
</evidence>
<protein>
    <submittedName>
        <fullName evidence="2">Uncharacterized protein</fullName>
    </submittedName>
</protein>
<keyword evidence="3" id="KW-1185">Reference proteome</keyword>
<feature type="compositionally biased region" description="Basic and acidic residues" evidence="1">
    <location>
        <begin position="194"/>
        <end position="213"/>
    </location>
</feature>